<protein>
    <submittedName>
        <fullName evidence="1">9327_t:CDS:1</fullName>
    </submittedName>
</protein>
<dbReference type="Proteomes" id="UP000789706">
    <property type="component" value="Unassembled WGS sequence"/>
</dbReference>
<organism evidence="1 2">
    <name type="scientific">Diversispora eburnea</name>
    <dbReference type="NCBI Taxonomy" id="1213867"/>
    <lineage>
        <taxon>Eukaryota</taxon>
        <taxon>Fungi</taxon>
        <taxon>Fungi incertae sedis</taxon>
        <taxon>Mucoromycota</taxon>
        <taxon>Glomeromycotina</taxon>
        <taxon>Glomeromycetes</taxon>
        <taxon>Diversisporales</taxon>
        <taxon>Diversisporaceae</taxon>
        <taxon>Diversispora</taxon>
    </lineage>
</organism>
<sequence>QIITDRVVITNENGEIELLTNPTKIKKQIKDNMEKCMANSNEETTEIPSE</sequence>
<dbReference type="OrthoDB" id="2480437at2759"/>
<comment type="caution">
    <text evidence="1">The sequence shown here is derived from an EMBL/GenBank/DDBJ whole genome shotgun (WGS) entry which is preliminary data.</text>
</comment>
<dbReference type="EMBL" id="CAJVPK010008677">
    <property type="protein sequence ID" value="CAG8662480.1"/>
    <property type="molecule type" value="Genomic_DNA"/>
</dbReference>
<gene>
    <name evidence="1" type="ORF">DEBURN_LOCUS11808</name>
</gene>
<reference evidence="1" key="1">
    <citation type="submission" date="2021-06" db="EMBL/GenBank/DDBJ databases">
        <authorList>
            <person name="Kallberg Y."/>
            <person name="Tangrot J."/>
            <person name="Rosling A."/>
        </authorList>
    </citation>
    <scope>NUCLEOTIDE SEQUENCE</scope>
    <source>
        <strain evidence="1">AZ414A</strain>
    </source>
</reference>
<feature type="non-terminal residue" evidence="1">
    <location>
        <position position="1"/>
    </location>
</feature>
<proteinExistence type="predicted"/>
<evidence type="ECO:0000313" key="2">
    <source>
        <dbReference type="Proteomes" id="UP000789706"/>
    </source>
</evidence>
<evidence type="ECO:0000313" key="1">
    <source>
        <dbReference type="EMBL" id="CAG8662480.1"/>
    </source>
</evidence>
<dbReference type="AlphaFoldDB" id="A0A9N9H6K9"/>
<name>A0A9N9H6K9_9GLOM</name>
<accession>A0A9N9H6K9</accession>
<keyword evidence="2" id="KW-1185">Reference proteome</keyword>